<dbReference type="SUPFAM" id="SSF81296">
    <property type="entry name" value="E set domains"/>
    <property type="match status" value="10"/>
</dbReference>
<dbReference type="InterPro" id="IPR013783">
    <property type="entry name" value="Ig-like_fold"/>
</dbReference>
<dbReference type="InterPro" id="IPR031148">
    <property type="entry name" value="Plexin"/>
</dbReference>
<dbReference type="PANTHER" id="PTHR22625:SF70">
    <property type="entry name" value="PLEXIN A, ISOFORM A"/>
    <property type="match status" value="1"/>
</dbReference>
<dbReference type="PANTHER" id="PTHR22625">
    <property type="entry name" value="PLEXIN"/>
    <property type="match status" value="1"/>
</dbReference>
<dbReference type="CDD" id="cd00102">
    <property type="entry name" value="IPT"/>
    <property type="match status" value="9"/>
</dbReference>
<comment type="caution">
    <text evidence="3">The sequence shown here is derived from an EMBL/GenBank/DDBJ whole genome shotgun (WGS) entry which is preliminary data.</text>
</comment>
<dbReference type="InterPro" id="IPR036709">
    <property type="entry name" value="Autotransporte_beta_dom_sf"/>
</dbReference>
<evidence type="ECO:0000313" key="4">
    <source>
        <dbReference type="Proteomes" id="UP000193335"/>
    </source>
</evidence>
<proteinExistence type="predicted"/>
<dbReference type="SMART" id="SM00869">
    <property type="entry name" value="Autotransporter"/>
    <property type="match status" value="1"/>
</dbReference>
<dbReference type="InterPro" id="IPR006626">
    <property type="entry name" value="PbH1"/>
</dbReference>
<dbReference type="InterPro" id="IPR002909">
    <property type="entry name" value="IPT_dom"/>
</dbReference>
<dbReference type="Gene3D" id="2.40.128.130">
    <property type="entry name" value="Autotransporter beta-domain"/>
    <property type="match status" value="1"/>
</dbReference>
<protein>
    <submittedName>
        <fullName evidence="3">Phospholipase</fullName>
    </submittedName>
</protein>
<name>A0A1Y2JMA3_BRAJP</name>
<sequence length="1507" mass="147046">MLGAMAAANAACDQTTDSTSGVTINFTSVGQIYRLCLTVGAAAADDSVVYGVYSVAGTDAFYNAPIANSSGHSGSPLLTAADYNPTTSKATYTFHPTNPNQNGQSAKAGQAEIDITLNSKTGGGQDSITLYYTPGCSDFNVGCSGSSIANTPYTFTINLPSPTVTSVSPTTGPLAGGTSVVITGTNFTGTTGAAGVKFGATNATGYTVNSNTQITATAPAGSAGTVDVTVTNGSTSPTSAADQFTYVAAPTVTSISPTSGPTGGGTSVIITGTNFSTTTGAAGVKFGANNAASYTVNSNTQITATAPAGTGTVDVTVTTVGGTSATTASDQFTYVGAPTVTSISPTSGPGSGGTTVTITGTNFTGATAVVFGAAAATGVTVNSATQITATSPAGTSTIDIRVTTAGGTSATSAADQFTYIAAPTVTSISPTAGPAAGGTSVTITGTNFTGVTAVTFGGTAAAGFTFNSATSITATSPAGAAGAVDVRVTTPGGTSATSAADQFTYAAPPTVTSISPTSGPQTGGTTVVITGTNFSGATAVTFGATAATGFAVNSATQITATSPAGTGTVDITVTTVGGTSATSAADQFTYVPAPTVTSISPTSGPGVGGTTVTITGTNFTGATTVVFGATAATGVTVNSATQITATSPAGTSTIDIRVTTAGGTSATSAADQFTYVATPAVTSLSPTSGPAAGGTVVTITGTNFTGVTAVSFGGTAAAGFTFNSATSITATSPAGAAGAVDVRVTTPGGTSAISAADQFTYAGPPSITSISPTGGPLGGGTIVTITGANLSGATVVTFGATAAAGFTVNSATQITATSPAGAGTVDIRVTTVGGTSAMSAADQFSYAATPAVTSVAPNAGLLAGGTSVTITGTALSGATAVKFGATNATSFTVNSATSITAVSPAGAGTVDVTVTTPGGTSATSASDQFSYTPAPTVGSISPSSGSAIGSTSVAVTGTGFTGAIAVKFGANNATSFTVNSATSITATSPPGAGTVDVTVTTAGGTSPTSAADRFTYLSATTTTELTSSKNPSSYGESVTFTAKVSSLGGTPTGTVTFNDGGTPIGTSTLSAGVATFATTTLAVGNHSITATYNVSVAFNASTSPALNQSVDIPADSAKLRALQLNVTKIVAQSSGQAISGSIDTAISEGFSDGGQYITPGAGGLRVNFAAAPDGDEDDKPKSGQQPGSQSLNAYSGDGGPGRTGGRGRGSSRIDDAFAAIDRAAPTKAPAARFREQKDWLFWIDARGSGIDQWGSSGNIGQGATQATLFGQQINLLSGLTYRARPNLLVGVTGGYENFSYTQTDINGKLKGDGWTVGAYLGWKIIPTLRYDVAVTYSGIGYDGTAGTAQGNFNGNRWIFATGFTGSYSWANFNIEPSAKVYAIWERENAYVDSLGTQQAARTFSSGRASAGNRVSYPIPWLDSVLLAPYAGVFADYYFTQDDAAAIVAAGGIPLASTPLLQGWSARITGGIGARLAGGTTVGFGAELGGIGSNTQIWTFTGRARIPF</sequence>
<dbReference type="PROSITE" id="PS51208">
    <property type="entry name" value="AUTOTRANSPORTER"/>
    <property type="match status" value="1"/>
</dbReference>
<gene>
    <name evidence="3" type="ORF">BSZ19_20925</name>
</gene>
<dbReference type="SMART" id="SM00710">
    <property type="entry name" value="PbH1"/>
    <property type="match status" value="8"/>
</dbReference>
<dbReference type="Gene3D" id="2.60.40.10">
    <property type="entry name" value="Immunoglobulins"/>
    <property type="match status" value="10"/>
</dbReference>
<dbReference type="SMART" id="SM00429">
    <property type="entry name" value="IPT"/>
    <property type="match status" value="10"/>
</dbReference>
<evidence type="ECO:0000259" key="2">
    <source>
        <dbReference type="PROSITE" id="PS51208"/>
    </source>
</evidence>
<organism evidence="3 4">
    <name type="scientific">Bradyrhizobium japonicum</name>
    <dbReference type="NCBI Taxonomy" id="375"/>
    <lineage>
        <taxon>Bacteria</taxon>
        <taxon>Pseudomonadati</taxon>
        <taxon>Pseudomonadota</taxon>
        <taxon>Alphaproteobacteria</taxon>
        <taxon>Hyphomicrobiales</taxon>
        <taxon>Nitrobacteraceae</taxon>
        <taxon>Bradyrhizobium</taxon>
    </lineage>
</organism>
<feature type="domain" description="Autotransporter" evidence="2">
    <location>
        <begin position="1234"/>
        <end position="1507"/>
    </location>
</feature>
<evidence type="ECO:0000256" key="1">
    <source>
        <dbReference type="SAM" id="MobiDB-lite"/>
    </source>
</evidence>
<reference evidence="3 4" key="1">
    <citation type="submission" date="2017-03" db="EMBL/GenBank/DDBJ databases">
        <title>Whole genome sequences of fourteen strains of Bradyrhizobium canariense and one strain of Bradyrhizobium japonicum isolated from Lupinus (Papilionoideae: Genisteae) species in Algeria.</title>
        <authorList>
            <person name="Crovadore J."/>
            <person name="Chekireb D."/>
            <person name="Brachmann A."/>
            <person name="Chablais R."/>
            <person name="Cochard B."/>
            <person name="Lefort F."/>
        </authorList>
    </citation>
    <scope>NUCLEOTIDE SEQUENCE [LARGE SCALE GENOMIC DNA]</scope>
    <source>
        <strain evidence="3 4">UBMA197</strain>
    </source>
</reference>
<dbReference type="EMBL" id="NAFL01000253">
    <property type="protein sequence ID" value="OSJ31828.1"/>
    <property type="molecule type" value="Genomic_DNA"/>
</dbReference>
<feature type="region of interest" description="Disordered" evidence="1">
    <location>
        <begin position="1169"/>
        <end position="1211"/>
    </location>
</feature>
<dbReference type="SUPFAM" id="SSF103515">
    <property type="entry name" value="Autotransporter"/>
    <property type="match status" value="1"/>
</dbReference>
<accession>A0A1Y2JMA3</accession>
<feature type="compositionally biased region" description="Gly residues" evidence="1">
    <location>
        <begin position="1196"/>
        <end position="1208"/>
    </location>
</feature>
<dbReference type="GO" id="GO:0017154">
    <property type="term" value="F:semaphorin receptor activity"/>
    <property type="evidence" value="ECO:0007669"/>
    <property type="project" value="InterPro"/>
</dbReference>
<evidence type="ECO:0000313" key="3">
    <source>
        <dbReference type="EMBL" id="OSJ31828.1"/>
    </source>
</evidence>
<dbReference type="InterPro" id="IPR014756">
    <property type="entry name" value="Ig_E-set"/>
</dbReference>
<dbReference type="Pfam" id="PF01833">
    <property type="entry name" value="TIG"/>
    <property type="match status" value="10"/>
</dbReference>
<dbReference type="Proteomes" id="UP000193335">
    <property type="component" value="Unassembled WGS sequence"/>
</dbReference>
<dbReference type="InterPro" id="IPR005546">
    <property type="entry name" value="Autotransporte_beta"/>
</dbReference>
<dbReference type="RefSeq" id="WP_085401507.1">
    <property type="nucleotide sequence ID" value="NZ_NAFL01000253.1"/>
</dbReference>
<feature type="compositionally biased region" description="Polar residues" evidence="1">
    <location>
        <begin position="1182"/>
        <end position="1193"/>
    </location>
</feature>